<dbReference type="InterPro" id="IPR008757">
    <property type="entry name" value="Peptidase_M6-like_domain"/>
</dbReference>
<evidence type="ECO:0000313" key="4">
    <source>
        <dbReference type="Proteomes" id="UP000198619"/>
    </source>
</evidence>
<dbReference type="AlphaFoldDB" id="A0A1I0XCC5"/>
<gene>
    <name evidence="3" type="ORF">SAMN04488528_100819</name>
</gene>
<dbReference type="Proteomes" id="UP000198619">
    <property type="component" value="Unassembled WGS sequence"/>
</dbReference>
<feature type="signal peptide" evidence="1">
    <location>
        <begin position="1"/>
        <end position="23"/>
    </location>
</feature>
<dbReference type="GO" id="GO:0006508">
    <property type="term" value="P:proteolysis"/>
    <property type="evidence" value="ECO:0007669"/>
    <property type="project" value="UniProtKB-KW"/>
</dbReference>
<proteinExistence type="predicted"/>
<evidence type="ECO:0000256" key="1">
    <source>
        <dbReference type="SAM" id="SignalP"/>
    </source>
</evidence>
<organism evidence="3 4">
    <name type="scientific">Clostridium frigidicarnis</name>
    <dbReference type="NCBI Taxonomy" id="84698"/>
    <lineage>
        <taxon>Bacteria</taxon>
        <taxon>Bacillati</taxon>
        <taxon>Bacillota</taxon>
        <taxon>Clostridia</taxon>
        <taxon>Eubacteriales</taxon>
        <taxon>Clostridiaceae</taxon>
        <taxon>Clostridium</taxon>
    </lineage>
</organism>
<dbReference type="InterPro" id="IPR004954">
    <property type="entry name" value="Mucin-bd"/>
</dbReference>
<keyword evidence="4" id="KW-1185">Reference proteome</keyword>
<dbReference type="NCBIfam" id="TIGR03296">
    <property type="entry name" value="M6dom_TIGR03296"/>
    <property type="match status" value="1"/>
</dbReference>
<name>A0A1I0XCC5_9CLOT</name>
<reference evidence="3 4" key="1">
    <citation type="submission" date="2016-10" db="EMBL/GenBank/DDBJ databases">
        <authorList>
            <person name="de Groot N.N."/>
        </authorList>
    </citation>
    <scope>NUCLEOTIDE SEQUENCE [LARGE SCALE GENOMIC DNA]</scope>
    <source>
        <strain evidence="3 4">DSM 12271</strain>
    </source>
</reference>
<dbReference type="GO" id="GO:0008237">
    <property type="term" value="F:metallopeptidase activity"/>
    <property type="evidence" value="ECO:0007669"/>
    <property type="project" value="UniProtKB-KW"/>
</dbReference>
<dbReference type="SUPFAM" id="SSF55486">
    <property type="entry name" value="Metalloproteases ('zincins'), catalytic domain"/>
    <property type="match status" value="1"/>
</dbReference>
<keyword evidence="3" id="KW-0482">Metalloprotease</keyword>
<sequence length="1043" mass="117657">MQKKLLLKLIVTTMIAVTGILGANQVKVSAAPIKDAQITLTQPDGQSIDCYASGDEFYNYIHDSKGRAIVKDEKTKYYVFGKYVKNKVIPSRERVTKDKVETLKNVDNDSRVNMSEVKEPIEEIEKQRELLGANQAVQSTTKNIGTLNNIVVFIKFSDQNEITRGISSYERQFNSQNQASLASYYKEASYGQLDVNTTFYPKPQGERVLSYTDNHPRSYYSNVPQSERGMKEQTLLANAINAVKSQIPQDLNIDSDNDGKIDNVCFIIKGGSDEWSSLLWPHKWGMYYQHPEINGKKVDTYNFQLEDFIGDNGIAVLSHEMFHTLGAPDLYHYDSNNKITSVGPWDIMDNCYPTPQVSSYMKMYYGKWMNNISEINKPGKYSIKSINNSTNNSYIIKSPNSASEYFVVEYRKREGLYESKLPGEGLLVYRINTAYKGQGNANSKSSSQDEIYLYRPSGSLYSNGYINNAALGSNRTSINSSELFLSNGTNSGISLENINISAGTANFDVVINGQRGNGETGTEKPNEGSAFTFNFKGYSDKQFAKLDLDLKNLTSKLTVENIKTHYYFNDSYASILIQDEKGQTVFDKNFIGNEVNDALTKDIPLKEGYYLTVKHREFKGRLFITNENNKLSLDTNSVNSYKISKNELKSVDPGTIPKPSENPYIGSNFTFNFKGYSDKQFGELDLDLGNLTSKLVVENIKTHYYFNDSYASILIQDEKGQTVFDKNFIGNEVNDALTKDIPIKEGYYLTVKHREFKGRLFITNENNKLSLDTNSVNSYKISKNELKSVDPGTIPKPNNNAYVGKNFKFTFKGAEEWLFAELNLDLSSKQAKIDIKNGDAHYLITDSYSSILIRDAEGNTVYTKDFIGNKVNQASVQNISIKPGYYITIKHKEPNINNRLLITNTDNKLELDKDTSITYKINDTGLVKSSENEIKKLPLKYEVNFDDTKAVTGDLEITGDCVSGDKITNLAIYLNSVKSIDATRSILNDSQNKYKGYNLSQAAFKFNLPCSRWSENSYPYKIVATLEDGKTTTLKEGNLIIKR</sequence>
<dbReference type="Pfam" id="PF03272">
    <property type="entry name" value="Mucin_bdg"/>
    <property type="match status" value="3"/>
</dbReference>
<dbReference type="PANTHER" id="PTHR41775">
    <property type="entry name" value="SECRETED PROTEIN-RELATED"/>
    <property type="match status" value="1"/>
</dbReference>
<feature type="domain" description="Putative mucin/carbohydrate-binding" evidence="2">
    <location>
        <begin position="534"/>
        <end position="648"/>
    </location>
</feature>
<keyword evidence="3" id="KW-0378">Hydrolase</keyword>
<dbReference type="RefSeq" id="WP_090039919.1">
    <property type="nucleotide sequence ID" value="NZ_FOKI01000008.1"/>
</dbReference>
<dbReference type="EMBL" id="FOKI01000008">
    <property type="protein sequence ID" value="SFA98702.1"/>
    <property type="molecule type" value="Genomic_DNA"/>
</dbReference>
<dbReference type="OrthoDB" id="1871066at2"/>
<feature type="domain" description="Putative mucin/carbohydrate-binding" evidence="2">
    <location>
        <begin position="811"/>
        <end position="926"/>
    </location>
</feature>
<feature type="chain" id="PRO_5039097672" evidence="1">
    <location>
        <begin position="24"/>
        <end position="1043"/>
    </location>
</feature>
<evidence type="ECO:0000259" key="2">
    <source>
        <dbReference type="Pfam" id="PF03272"/>
    </source>
</evidence>
<keyword evidence="1" id="KW-0732">Signal</keyword>
<evidence type="ECO:0000313" key="3">
    <source>
        <dbReference type="EMBL" id="SFA98702.1"/>
    </source>
</evidence>
<feature type="domain" description="Putative mucin/carbohydrate-binding" evidence="2">
    <location>
        <begin position="672"/>
        <end position="786"/>
    </location>
</feature>
<dbReference type="STRING" id="84698.SAMN04488528_100819"/>
<protein>
    <submittedName>
        <fullName evidence="3">M6 family metalloprotease domain-containing protein</fullName>
    </submittedName>
</protein>
<accession>A0A1I0XCC5</accession>
<dbReference type="PANTHER" id="PTHR41775:SF1">
    <property type="entry name" value="PEPTIDASE M6-LIKE DOMAIN-CONTAINING PROTEIN"/>
    <property type="match status" value="1"/>
</dbReference>
<keyword evidence="3" id="KW-0645">Protease</keyword>